<feature type="compositionally biased region" description="Acidic residues" evidence="1">
    <location>
        <begin position="252"/>
        <end position="261"/>
    </location>
</feature>
<protein>
    <recommendedName>
        <fullName evidence="2">TGF-beta propeptide domain-containing protein</fullName>
    </recommendedName>
</protein>
<organism evidence="3 4">
    <name type="scientific">Phlebotomus papatasi</name>
    <name type="common">Sandfly</name>
    <dbReference type="NCBI Taxonomy" id="29031"/>
    <lineage>
        <taxon>Eukaryota</taxon>
        <taxon>Metazoa</taxon>
        <taxon>Ecdysozoa</taxon>
        <taxon>Arthropoda</taxon>
        <taxon>Hexapoda</taxon>
        <taxon>Insecta</taxon>
        <taxon>Pterygota</taxon>
        <taxon>Neoptera</taxon>
        <taxon>Endopterygota</taxon>
        <taxon>Diptera</taxon>
        <taxon>Nematocera</taxon>
        <taxon>Psychodoidea</taxon>
        <taxon>Psychodidae</taxon>
        <taxon>Phlebotomus</taxon>
        <taxon>Phlebotomus</taxon>
    </lineage>
</organism>
<dbReference type="AlphaFoldDB" id="A0A1B0D520"/>
<dbReference type="EMBL" id="AJVK01025034">
    <property type="status" value="NOT_ANNOTATED_CDS"/>
    <property type="molecule type" value="Genomic_DNA"/>
</dbReference>
<accession>A0A1B0D520</accession>
<evidence type="ECO:0000256" key="1">
    <source>
        <dbReference type="SAM" id="MobiDB-lite"/>
    </source>
</evidence>
<name>A0A1B0D520_PHLPP</name>
<keyword evidence="4" id="KW-1185">Reference proteome</keyword>
<feature type="domain" description="TGF-beta propeptide" evidence="2">
    <location>
        <begin position="62"/>
        <end position="179"/>
    </location>
</feature>
<feature type="compositionally biased region" description="Basic residues" evidence="1">
    <location>
        <begin position="266"/>
        <end position="282"/>
    </location>
</feature>
<dbReference type="Proteomes" id="UP000092462">
    <property type="component" value="Unassembled WGS sequence"/>
</dbReference>
<dbReference type="VEuPathDB" id="VectorBase:PPAI002577"/>
<dbReference type="Gene3D" id="2.60.120.970">
    <property type="match status" value="1"/>
</dbReference>
<dbReference type="VEuPathDB" id="VectorBase:PPAPM1_002643"/>
<evidence type="ECO:0000259" key="2">
    <source>
        <dbReference type="Pfam" id="PF00688"/>
    </source>
</evidence>
<dbReference type="EnsemblMetazoa" id="PPAI002577-RA">
    <property type="protein sequence ID" value="PPAI002577-PA"/>
    <property type="gene ID" value="PPAI002577"/>
</dbReference>
<proteinExistence type="predicted"/>
<dbReference type="InterPro" id="IPR001111">
    <property type="entry name" value="TGF-b_propeptide"/>
</dbReference>
<evidence type="ECO:0000313" key="4">
    <source>
        <dbReference type="Proteomes" id="UP000092462"/>
    </source>
</evidence>
<dbReference type="Pfam" id="PF00688">
    <property type="entry name" value="TGFb_propeptide"/>
    <property type="match status" value="1"/>
</dbReference>
<reference evidence="3" key="1">
    <citation type="submission" date="2022-08" db="UniProtKB">
        <authorList>
            <consortium name="EnsemblMetazoa"/>
        </authorList>
    </citation>
    <scope>IDENTIFICATION</scope>
    <source>
        <strain evidence="3">Israel</strain>
    </source>
</reference>
<dbReference type="EMBL" id="AJVK01025035">
    <property type="status" value="NOT_ANNOTATED_CDS"/>
    <property type="molecule type" value="Genomic_DNA"/>
</dbReference>
<evidence type="ECO:0000313" key="3">
    <source>
        <dbReference type="EnsemblMetazoa" id="PPAI002577-PA"/>
    </source>
</evidence>
<sequence>SFEERALDAIKETIFRNILRNDTRPLDNSNDPIYPNSHDIAAYPLCQAPRNTNETFWNEGNSYNLNFELPTINSNMNLTAATLRLYKIETPNIGTSERRNQTRQTNDCGQMDELIHISVSAYVKKHRKAERKKRMYSSTMVDKSFVGWVELDVRQAVKLWEKPSKNLGLAIDVHDQDGNILKASQFFFQHSCEASAPYPWSYISKNTGPYSSMEKVPRHPRIDFKFCSKILIGSSELPPWFRHVSSSSSDSSPEEIVEQDDSGCPIRKKRRHTHHNHRGPHA</sequence>
<feature type="region of interest" description="Disordered" evidence="1">
    <location>
        <begin position="243"/>
        <end position="282"/>
    </location>
</feature>